<protein>
    <submittedName>
        <fullName evidence="1">Uncharacterized protein</fullName>
    </submittedName>
</protein>
<evidence type="ECO:0000313" key="2">
    <source>
        <dbReference type="Proteomes" id="UP000187455"/>
    </source>
</evidence>
<proteinExistence type="predicted"/>
<sequence length="116" mass="13231">MSNFCGRVRDDESFVRKNKKLAWSGKIAAEGGDFFETSWPYGGPYGPTSDFSFGSLENKAESRGKQGYFERSRFLSIEVGHRSDTTNMPLILNSNFQDPEEYQRFQAIIKPQKTQS</sequence>
<evidence type="ECO:0000313" key="1">
    <source>
        <dbReference type="EMBL" id="OLY80908.1"/>
    </source>
</evidence>
<dbReference type="AlphaFoldDB" id="A0A1R0GVN5"/>
<reference evidence="1 2" key="1">
    <citation type="journal article" date="2016" name="Mol. Biol. Evol.">
        <title>Genome-Wide Survey of Gut Fungi (Harpellales) Reveals the First Horizontally Transferred Ubiquitin Gene from a Mosquito Host.</title>
        <authorList>
            <person name="Wang Y."/>
            <person name="White M.M."/>
            <person name="Kvist S."/>
            <person name="Moncalvo J.M."/>
        </authorList>
    </citation>
    <scope>NUCLEOTIDE SEQUENCE [LARGE SCALE GENOMIC DNA]</scope>
    <source>
        <strain evidence="1 2">ALG-7-W6</strain>
    </source>
</reference>
<organism evidence="1 2">
    <name type="scientific">Smittium mucronatum</name>
    <dbReference type="NCBI Taxonomy" id="133383"/>
    <lineage>
        <taxon>Eukaryota</taxon>
        <taxon>Fungi</taxon>
        <taxon>Fungi incertae sedis</taxon>
        <taxon>Zoopagomycota</taxon>
        <taxon>Kickxellomycotina</taxon>
        <taxon>Harpellomycetes</taxon>
        <taxon>Harpellales</taxon>
        <taxon>Legeriomycetaceae</taxon>
        <taxon>Smittium</taxon>
    </lineage>
</organism>
<keyword evidence="2" id="KW-1185">Reference proteome</keyword>
<dbReference type="Proteomes" id="UP000187455">
    <property type="component" value="Unassembled WGS sequence"/>
</dbReference>
<name>A0A1R0GVN5_9FUNG</name>
<gene>
    <name evidence="1" type="ORF">AYI68_g4990</name>
</gene>
<accession>A0A1R0GVN5</accession>
<comment type="caution">
    <text evidence="1">The sequence shown here is derived from an EMBL/GenBank/DDBJ whole genome shotgun (WGS) entry which is preliminary data.</text>
</comment>
<dbReference type="EMBL" id="LSSL01003000">
    <property type="protein sequence ID" value="OLY80908.1"/>
    <property type="molecule type" value="Genomic_DNA"/>
</dbReference>